<reference evidence="3 4" key="2">
    <citation type="submission" date="2018-11" db="EMBL/GenBank/DDBJ databases">
        <authorList>
            <consortium name="Pathogen Informatics"/>
        </authorList>
    </citation>
    <scope>NUCLEOTIDE SEQUENCE [LARGE SCALE GENOMIC DNA]</scope>
</reference>
<evidence type="ECO:0000313" key="3">
    <source>
        <dbReference type="EMBL" id="VDK48731.1"/>
    </source>
</evidence>
<feature type="compositionally biased region" description="Polar residues" evidence="1">
    <location>
        <begin position="236"/>
        <end position="251"/>
    </location>
</feature>
<dbReference type="OrthoDB" id="5835902at2759"/>
<keyword evidence="2" id="KW-0472">Membrane</keyword>
<feature type="transmembrane region" description="Helical" evidence="2">
    <location>
        <begin position="149"/>
        <end position="173"/>
    </location>
</feature>
<protein>
    <submittedName>
        <fullName evidence="3 5">Uncharacterized protein</fullName>
    </submittedName>
</protein>
<feature type="region of interest" description="Disordered" evidence="1">
    <location>
        <begin position="292"/>
        <end position="311"/>
    </location>
</feature>
<dbReference type="WBParaSite" id="ASIM_0001360101-mRNA-1">
    <property type="protein sequence ID" value="ASIM_0001360101-mRNA-1"/>
    <property type="gene ID" value="ASIM_0001360101"/>
</dbReference>
<keyword evidence="4" id="KW-1185">Reference proteome</keyword>
<accession>A0A0M3JYR3</accession>
<name>A0A0M3JYR3_ANISI</name>
<dbReference type="EMBL" id="UYRR01031298">
    <property type="protein sequence ID" value="VDK48731.1"/>
    <property type="molecule type" value="Genomic_DNA"/>
</dbReference>
<evidence type="ECO:0000313" key="4">
    <source>
        <dbReference type="Proteomes" id="UP000267096"/>
    </source>
</evidence>
<feature type="region of interest" description="Disordered" evidence="1">
    <location>
        <begin position="212"/>
        <end position="251"/>
    </location>
</feature>
<sequence>MDQTDKFDYLIEECSYNNKYNFINSDSVVDNNLDEKYFSCLVCDKYFQRKWETDQYQYAGAAKRTVVHFYAPEPLDNIACRFRVIQCCGCAEGFIKYTNKAIKIINSSLLQRACERNVWPFIKHFQQHVINVNLIPSSALTLSVSEWPWWIWLLIALALLLLLCLLLIPLLLFCCKDKLRKKTTAATSQHVEQQQKQEAIVRKDGEVSILPSSTATRPKTISSEDRAKKRIIYRTPSESPSESAQSNASHSRNALMIRQHNRSSLSQDAQRGIANTKVLNSTDNIIDSTAINESEQHWQHSTEDRRRQNQAAIQHYRQTQETQEQQKESYSQNRLASSHSDAINRYEDMTSAYNANDYSFGKDDRGQQRGSLVYPMRQRSTSQERFFQKSDRQRGIIERGYDQSHLTFTTQKNAKDALV</sequence>
<gene>
    <name evidence="3" type="ORF">ASIM_LOCUS13029</name>
</gene>
<evidence type="ECO:0000256" key="1">
    <source>
        <dbReference type="SAM" id="MobiDB-lite"/>
    </source>
</evidence>
<evidence type="ECO:0000256" key="2">
    <source>
        <dbReference type="SAM" id="Phobius"/>
    </source>
</evidence>
<reference evidence="5" key="1">
    <citation type="submission" date="2017-02" db="UniProtKB">
        <authorList>
            <consortium name="WormBaseParasite"/>
        </authorList>
    </citation>
    <scope>IDENTIFICATION</scope>
</reference>
<keyword evidence="2" id="KW-0812">Transmembrane</keyword>
<dbReference type="AlphaFoldDB" id="A0A0M3JYR3"/>
<keyword evidence="2" id="KW-1133">Transmembrane helix</keyword>
<organism evidence="5">
    <name type="scientific">Anisakis simplex</name>
    <name type="common">Herring worm</name>
    <dbReference type="NCBI Taxonomy" id="6269"/>
    <lineage>
        <taxon>Eukaryota</taxon>
        <taxon>Metazoa</taxon>
        <taxon>Ecdysozoa</taxon>
        <taxon>Nematoda</taxon>
        <taxon>Chromadorea</taxon>
        <taxon>Rhabditida</taxon>
        <taxon>Spirurina</taxon>
        <taxon>Ascaridomorpha</taxon>
        <taxon>Ascaridoidea</taxon>
        <taxon>Anisakidae</taxon>
        <taxon>Anisakis</taxon>
        <taxon>Anisakis simplex complex</taxon>
    </lineage>
</organism>
<proteinExistence type="predicted"/>
<feature type="compositionally biased region" description="Basic and acidic residues" evidence="1">
    <location>
        <begin position="294"/>
        <end position="307"/>
    </location>
</feature>
<dbReference type="Proteomes" id="UP000267096">
    <property type="component" value="Unassembled WGS sequence"/>
</dbReference>
<evidence type="ECO:0000313" key="5">
    <source>
        <dbReference type="WBParaSite" id="ASIM_0001360101-mRNA-1"/>
    </source>
</evidence>
<feature type="compositionally biased region" description="Polar residues" evidence="1">
    <location>
        <begin position="328"/>
        <end position="340"/>
    </location>
</feature>
<feature type="region of interest" description="Disordered" evidence="1">
    <location>
        <begin position="319"/>
        <end position="340"/>
    </location>
</feature>
<feature type="compositionally biased region" description="Polar residues" evidence="1">
    <location>
        <begin position="212"/>
        <end position="221"/>
    </location>
</feature>